<sequence length="149" mass="16728">MGHKPFPGERFLGSKKPFLGEGLWGINGLWEKGFLNPNQETVSGFQEIVSGIQETVSGERFMAINLPGERFLGSKKPFLGEGLWGINGLWRKGFWDPRNGFWDPRNSFGAQEMVLAERFMGHKPFPGIRCLGSKKRFLGIGLWDPNGLC</sequence>
<comment type="caution">
    <text evidence="1">The sequence shown here is derived from an EMBL/GenBank/DDBJ whole genome shotgun (WGS) entry which is preliminary data.</text>
</comment>
<protein>
    <submittedName>
        <fullName evidence="1">Uncharacterized protein</fullName>
    </submittedName>
</protein>
<dbReference type="Proteomes" id="UP001632038">
    <property type="component" value="Unassembled WGS sequence"/>
</dbReference>
<dbReference type="EMBL" id="JAVIJP010000023">
    <property type="protein sequence ID" value="KAL3637886.1"/>
    <property type="molecule type" value="Genomic_DNA"/>
</dbReference>
<name>A0ABD3DAA7_9LAMI</name>
<gene>
    <name evidence="1" type="ORF">CASFOL_018334</name>
</gene>
<evidence type="ECO:0000313" key="2">
    <source>
        <dbReference type="Proteomes" id="UP001632038"/>
    </source>
</evidence>
<dbReference type="AlphaFoldDB" id="A0ABD3DAA7"/>
<evidence type="ECO:0000313" key="1">
    <source>
        <dbReference type="EMBL" id="KAL3637886.1"/>
    </source>
</evidence>
<proteinExistence type="predicted"/>
<keyword evidence="2" id="KW-1185">Reference proteome</keyword>
<reference evidence="2" key="1">
    <citation type="journal article" date="2024" name="IScience">
        <title>Strigolactones Initiate the Formation of Haustorium-like Structures in Castilleja.</title>
        <authorList>
            <person name="Buerger M."/>
            <person name="Peterson D."/>
            <person name="Chory J."/>
        </authorList>
    </citation>
    <scope>NUCLEOTIDE SEQUENCE [LARGE SCALE GENOMIC DNA]</scope>
</reference>
<accession>A0ABD3DAA7</accession>
<organism evidence="1 2">
    <name type="scientific">Castilleja foliolosa</name>
    <dbReference type="NCBI Taxonomy" id="1961234"/>
    <lineage>
        <taxon>Eukaryota</taxon>
        <taxon>Viridiplantae</taxon>
        <taxon>Streptophyta</taxon>
        <taxon>Embryophyta</taxon>
        <taxon>Tracheophyta</taxon>
        <taxon>Spermatophyta</taxon>
        <taxon>Magnoliopsida</taxon>
        <taxon>eudicotyledons</taxon>
        <taxon>Gunneridae</taxon>
        <taxon>Pentapetalae</taxon>
        <taxon>asterids</taxon>
        <taxon>lamiids</taxon>
        <taxon>Lamiales</taxon>
        <taxon>Orobanchaceae</taxon>
        <taxon>Pedicularideae</taxon>
        <taxon>Castillejinae</taxon>
        <taxon>Castilleja</taxon>
    </lineage>
</organism>